<dbReference type="CDD" id="cd07438">
    <property type="entry name" value="PHP_HisPPase_AMP"/>
    <property type="match status" value="1"/>
</dbReference>
<dbReference type="InterPro" id="IPR003141">
    <property type="entry name" value="Pol/His_phosphatase_N"/>
</dbReference>
<dbReference type="Gene3D" id="1.10.150.650">
    <property type="match status" value="1"/>
</dbReference>
<dbReference type="GO" id="GO:0035312">
    <property type="term" value="F:5'-3' DNA exonuclease activity"/>
    <property type="evidence" value="ECO:0007669"/>
    <property type="project" value="TreeGrafter"/>
</dbReference>
<evidence type="ECO:0000313" key="3">
    <source>
        <dbReference type="Proteomes" id="UP000095546"/>
    </source>
</evidence>
<dbReference type="SUPFAM" id="SSF89550">
    <property type="entry name" value="PHP domain-like"/>
    <property type="match status" value="1"/>
</dbReference>
<dbReference type="eggNOG" id="COG0613">
    <property type="taxonomic scope" value="Bacteria"/>
</dbReference>
<dbReference type="InterPro" id="IPR016195">
    <property type="entry name" value="Pol/histidinol_Pase-like"/>
</dbReference>
<evidence type="ECO:0000259" key="1">
    <source>
        <dbReference type="SMART" id="SM00481"/>
    </source>
</evidence>
<name>A0A173WMH0_9FIRM</name>
<sequence>MNIIDLHVHSLVSDGSYSPHDLAVHAREVGLSAFALTDHDNIAGNEEAAAAAREQGLDFLNGMELTADFMDRKLHIVCLGFDADHPSFRQLYAEIRRVKEGKIPEIIDYVRAKGIDISLEKVRPFAYGKVLDRYAIMRYLVSLHLYDRAQPLWDHYLDPAVRELGLDQNMPVEEALPVIHEAGGVTSLAHFHKKIGLKGLSRAEQEAAIARLHAMGLDGMERWYPNYTQEDSDFAAHMIEKYHLLTTGGTDFHGSNRPQIEMGHGIAGNMAIPYEVYTKIILSCKKFRDGKQENGGSIAN</sequence>
<proteinExistence type="predicted"/>
<keyword evidence="3" id="KW-1185">Reference proteome</keyword>
<gene>
    <name evidence="2" type="ORF">ERS852385_00317</name>
</gene>
<dbReference type="EMBL" id="CYYU01000001">
    <property type="protein sequence ID" value="CUN40270.1"/>
    <property type="molecule type" value="Genomic_DNA"/>
</dbReference>
<accession>A0A173WMH0</accession>
<dbReference type="SMART" id="SM00481">
    <property type="entry name" value="POLIIIAc"/>
    <property type="match status" value="1"/>
</dbReference>
<feature type="domain" description="Polymerase/histidinol phosphatase N-terminal" evidence="1">
    <location>
        <begin position="4"/>
        <end position="69"/>
    </location>
</feature>
<reference evidence="2 3" key="1">
    <citation type="submission" date="2015-09" db="EMBL/GenBank/DDBJ databases">
        <authorList>
            <consortium name="Pathogen Informatics"/>
        </authorList>
    </citation>
    <scope>NUCLEOTIDE SEQUENCE [LARGE SCALE GENOMIC DNA]</scope>
    <source>
        <strain evidence="2 3">2789STDY5608828</strain>
    </source>
</reference>
<protein>
    <submittedName>
        <fullName evidence="2">Error-prone DNA polymerase</fullName>
    </submittedName>
</protein>
<dbReference type="PANTHER" id="PTHR42924:SF3">
    <property type="entry name" value="POLYMERASE_HISTIDINOL PHOSPHATASE N-TERMINAL DOMAIN-CONTAINING PROTEIN"/>
    <property type="match status" value="1"/>
</dbReference>
<dbReference type="Pfam" id="PF02811">
    <property type="entry name" value="PHP"/>
    <property type="match status" value="1"/>
</dbReference>
<dbReference type="GeneID" id="83709570"/>
<dbReference type="InterPro" id="IPR052018">
    <property type="entry name" value="PHP_domain"/>
</dbReference>
<dbReference type="RefSeq" id="WP_036373421.1">
    <property type="nucleotide sequence ID" value="NZ_CABIWZ010000001.1"/>
</dbReference>
<organism evidence="2 3">
    <name type="scientific">Mitsuokella jalaludinii</name>
    <dbReference type="NCBI Taxonomy" id="187979"/>
    <lineage>
        <taxon>Bacteria</taxon>
        <taxon>Bacillati</taxon>
        <taxon>Bacillota</taxon>
        <taxon>Negativicutes</taxon>
        <taxon>Selenomonadales</taxon>
        <taxon>Selenomonadaceae</taxon>
        <taxon>Mitsuokella</taxon>
    </lineage>
</organism>
<dbReference type="GO" id="GO:0004534">
    <property type="term" value="F:5'-3' RNA exonuclease activity"/>
    <property type="evidence" value="ECO:0007669"/>
    <property type="project" value="TreeGrafter"/>
</dbReference>
<dbReference type="Proteomes" id="UP000095546">
    <property type="component" value="Unassembled WGS sequence"/>
</dbReference>
<dbReference type="Gene3D" id="3.20.20.140">
    <property type="entry name" value="Metal-dependent hydrolases"/>
    <property type="match status" value="1"/>
</dbReference>
<dbReference type="AlphaFoldDB" id="A0A173WMH0"/>
<dbReference type="InterPro" id="IPR004013">
    <property type="entry name" value="PHP_dom"/>
</dbReference>
<dbReference type="OrthoDB" id="9804333at2"/>
<dbReference type="PANTHER" id="PTHR42924">
    <property type="entry name" value="EXONUCLEASE"/>
    <property type="match status" value="1"/>
</dbReference>
<evidence type="ECO:0000313" key="2">
    <source>
        <dbReference type="EMBL" id="CUN40270.1"/>
    </source>
</evidence>
<dbReference type="STRING" id="187979.ERS852385_00317"/>